<dbReference type="Proteomes" id="UP001321766">
    <property type="component" value="Chromosome"/>
</dbReference>
<dbReference type="InterPro" id="IPR023090">
    <property type="entry name" value="UPF0702_alpha/beta_dom_sf"/>
</dbReference>
<keyword evidence="5 7" id="KW-1133">Transmembrane helix</keyword>
<gene>
    <name evidence="10" type="ORF">KIM372_16090</name>
</gene>
<feature type="domain" description="YetF-like N-terminal transmembrane" evidence="9">
    <location>
        <begin position="6"/>
        <end position="80"/>
    </location>
</feature>
<evidence type="ECO:0000259" key="9">
    <source>
        <dbReference type="Pfam" id="PF20730"/>
    </source>
</evidence>
<reference evidence="10 11" key="1">
    <citation type="journal article" date="2023" name="Microbiol. Spectr.">
        <title>Symbiosis of Carpenter Bees with Uncharacterized Lactic Acid Bacteria Showing NAD Auxotrophy.</title>
        <authorList>
            <person name="Kawasaki S."/>
            <person name="Ozawa K."/>
            <person name="Mori T."/>
            <person name="Yamamoto A."/>
            <person name="Ito M."/>
            <person name="Ohkuma M."/>
            <person name="Sakamoto M."/>
            <person name="Matsutani M."/>
        </authorList>
    </citation>
    <scope>NUCLEOTIDE SEQUENCE [LARGE SCALE GENOMIC DNA]</scope>
    <source>
        <strain evidence="10 11">Kim37-2</strain>
    </source>
</reference>
<feature type="transmembrane region" description="Helical" evidence="7">
    <location>
        <begin position="5"/>
        <end position="24"/>
    </location>
</feature>
<dbReference type="PANTHER" id="PTHR34582">
    <property type="entry name" value="UPF0702 TRANSMEMBRANE PROTEIN YCAP"/>
    <property type="match status" value="1"/>
</dbReference>
<keyword evidence="11" id="KW-1185">Reference proteome</keyword>
<evidence type="ECO:0000313" key="10">
    <source>
        <dbReference type="EMBL" id="BDR53702.1"/>
    </source>
</evidence>
<organism evidence="10 11">
    <name type="scientific">Bombiscardovia nodaiensis</name>
    <dbReference type="NCBI Taxonomy" id="2932181"/>
    <lineage>
        <taxon>Bacteria</taxon>
        <taxon>Bacillati</taxon>
        <taxon>Actinomycetota</taxon>
        <taxon>Actinomycetes</taxon>
        <taxon>Bifidobacteriales</taxon>
        <taxon>Bifidobacteriaceae</taxon>
        <taxon>Bombiscardovia</taxon>
    </lineage>
</organism>
<evidence type="ECO:0000256" key="2">
    <source>
        <dbReference type="ARBA" id="ARBA00006448"/>
    </source>
</evidence>
<keyword evidence="6 7" id="KW-0472">Membrane</keyword>
<evidence type="ECO:0000256" key="3">
    <source>
        <dbReference type="ARBA" id="ARBA00022475"/>
    </source>
</evidence>
<evidence type="ECO:0000256" key="5">
    <source>
        <dbReference type="ARBA" id="ARBA00022989"/>
    </source>
</evidence>
<comment type="subcellular location">
    <subcellularLocation>
        <location evidence="1">Cell membrane</location>
        <topology evidence="1">Multi-pass membrane protein</topology>
    </subcellularLocation>
</comment>
<evidence type="ECO:0000256" key="7">
    <source>
        <dbReference type="SAM" id="Phobius"/>
    </source>
</evidence>
<dbReference type="Pfam" id="PF04239">
    <property type="entry name" value="DUF421"/>
    <property type="match status" value="1"/>
</dbReference>
<evidence type="ECO:0000256" key="6">
    <source>
        <dbReference type="ARBA" id="ARBA00023136"/>
    </source>
</evidence>
<dbReference type="PANTHER" id="PTHR34582:SF6">
    <property type="entry name" value="UPF0702 TRANSMEMBRANE PROTEIN YCAP"/>
    <property type="match status" value="1"/>
</dbReference>
<dbReference type="EMBL" id="AP026798">
    <property type="protein sequence ID" value="BDR53702.1"/>
    <property type="molecule type" value="Genomic_DNA"/>
</dbReference>
<proteinExistence type="inferred from homology"/>
<dbReference type="InterPro" id="IPR007353">
    <property type="entry name" value="DUF421"/>
</dbReference>
<sequence length="218" mass="24109">MDINFYIDVAIKLIIGLLFITLLINLTGKSNMAPTSPMDQMQNYVLGGIIGGVIYSTSVTLAQYIVILLMWAALILITRYAKTHIHAVSKYIDGDPITVVKEGKLLPQNCLKAHLTANDLVLKLRSGGVTDIDDVKRAILEQNGSLTILQKGDKDVRYPVIVDGRTDPDVLDLMGKDEDWLNSKLKEQGVESTSDVFIARYQGQKLKVVTYSGKQSQK</sequence>
<feature type="transmembrane region" description="Helical" evidence="7">
    <location>
        <begin position="44"/>
        <end position="77"/>
    </location>
</feature>
<name>A0ABM8BA55_9BIFI</name>
<dbReference type="InterPro" id="IPR048454">
    <property type="entry name" value="YetF_N"/>
</dbReference>
<comment type="similarity">
    <text evidence="2">Belongs to the UPF0702 family.</text>
</comment>
<protein>
    <submittedName>
        <fullName evidence="10">DUF421 domain-containing protein</fullName>
    </submittedName>
</protein>
<feature type="domain" description="YetF C-terminal" evidence="8">
    <location>
        <begin position="84"/>
        <end position="202"/>
    </location>
</feature>
<evidence type="ECO:0000259" key="8">
    <source>
        <dbReference type="Pfam" id="PF04239"/>
    </source>
</evidence>
<evidence type="ECO:0000256" key="4">
    <source>
        <dbReference type="ARBA" id="ARBA00022692"/>
    </source>
</evidence>
<accession>A0ABM8BA55</accession>
<dbReference type="Gene3D" id="3.30.240.20">
    <property type="entry name" value="bsu07140 like domains"/>
    <property type="match status" value="2"/>
</dbReference>
<evidence type="ECO:0000313" key="11">
    <source>
        <dbReference type="Proteomes" id="UP001321766"/>
    </source>
</evidence>
<dbReference type="Pfam" id="PF20730">
    <property type="entry name" value="YetF_N"/>
    <property type="match status" value="1"/>
</dbReference>
<evidence type="ECO:0000256" key="1">
    <source>
        <dbReference type="ARBA" id="ARBA00004651"/>
    </source>
</evidence>
<keyword evidence="4 7" id="KW-0812">Transmembrane</keyword>
<keyword evidence="3" id="KW-1003">Cell membrane</keyword>